<proteinExistence type="predicted"/>
<protein>
    <submittedName>
        <fullName evidence="1">Transposable element Tcb1 transposase</fullName>
    </submittedName>
</protein>
<gene>
    <name evidence="1" type="primary">X975_08467</name>
    <name evidence="1" type="ORF">TNCV_1557941</name>
</gene>
<organism evidence="1 2">
    <name type="scientific">Trichonephila clavipes</name>
    <name type="common">Golden silk orbweaver</name>
    <name type="synonym">Nephila clavipes</name>
    <dbReference type="NCBI Taxonomy" id="2585209"/>
    <lineage>
        <taxon>Eukaryota</taxon>
        <taxon>Metazoa</taxon>
        <taxon>Ecdysozoa</taxon>
        <taxon>Arthropoda</taxon>
        <taxon>Chelicerata</taxon>
        <taxon>Arachnida</taxon>
        <taxon>Araneae</taxon>
        <taxon>Araneomorphae</taxon>
        <taxon>Entelegynae</taxon>
        <taxon>Araneoidea</taxon>
        <taxon>Nephilidae</taxon>
        <taxon>Trichonephila</taxon>
    </lineage>
</organism>
<reference evidence="1" key="1">
    <citation type="submission" date="2020-08" db="EMBL/GenBank/DDBJ databases">
        <title>Multicomponent nature underlies the extraordinary mechanical properties of spider dragline silk.</title>
        <authorList>
            <person name="Kono N."/>
            <person name="Nakamura H."/>
            <person name="Mori M."/>
            <person name="Yoshida Y."/>
            <person name="Ohtoshi R."/>
            <person name="Malay A.D."/>
            <person name="Moran D.A.P."/>
            <person name="Tomita M."/>
            <person name="Numata K."/>
            <person name="Arakawa K."/>
        </authorList>
    </citation>
    <scope>NUCLEOTIDE SEQUENCE</scope>
</reference>
<sequence length="88" mass="10051">MATALFQLDNAQPHVARIVQRIFVNHQIGLLPWSARSLDLSPVENMWSLVAQRLIHITHPAATLDQLWQHGETAWSAAPHKHIHSFFE</sequence>
<evidence type="ECO:0000313" key="1">
    <source>
        <dbReference type="EMBL" id="GFX88749.1"/>
    </source>
</evidence>
<accession>A0A8X6RAV2</accession>
<name>A0A8X6RAV2_TRICX</name>
<dbReference type="Gene3D" id="3.30.420.10">
    <property type="entry name" value="Ribonuclease H-like superfamily/Ribonuclease H"/>
    <property type="match status" value="1"/>
</dbReference>
<dbReference type="InterPro" id="IPR036397">
    <property type="entry name" value="RNaseH_sf"/>
</dbReference>
<dbReference type="Proteomes" id="UP000887159">
    <property type="component" value="Unassembled WGS sequence"/>
</dbReference>
<comment type="caution">
    <text evidence="1">The sequence shown here is derived from an EMBL/GenBank/DDBJ whole genome shotgun (WGS) entry which is preliminary data.</text>
</comment>
<dbReference type="EMBL" id="BMAU01021061">
    <property type="protein sequence ID" value="GFX88749.1"/>
    <property type="molecule type" value="Genomic_DNA"/>
</dbReference>
<dbReference type="AlphaFoldDB" id="A0A8X6RAV2"/>
<dbReference type="GO" id="GO:0003676">
    <property type="term" value="F:nucleic acid binding"/>
    <property type="evidence" value="ECO:0007669"/>
    <property type="project" value="InterPro"/>
</dbReference>
<keyword evidence="2" id="KW-1185">Reference proteome</keyword>
<evidence type="ECO:0000313" key="2">
    <source>
        <dbReference type="Proteomes" id="UP000887159"/>
    </source>
</evidence>